<protein>
    <submittedName>
        <fullName evidence="1">Uncharacterized protein</fullName>
    </submittedName>
</protein>
<dbReference type="RefSeq" id="WP_198688569.1">
    <property type="nucleotide sequence ID" value="NZ_CAWPUD010000017.1"/>
</dbReference>
<dbReference type="EMBL" id="JACOII010000020">
    <property type="protein sequence ID" value="MBI6547772.1"/>
    <property type="molecule type" value="Genomic_DNA"/>
</dbReference>
<reference evidence="1 2" key="1">
    <citation type="submission" date="2020-08" db="EMBL/GenBank/DDBJ databases">
        <title>Description of Xenorhabdus lircayensis sp. nov., the symbiotic bacterium associated with the entomopathogenic nematode Steirnernema unicornum.</title>
        <authorList>
            <person name="Castaneda-Alvarez C."/>
            <person name="Prodan S."/>
            <person name="Zamorano A."/>
            <person name="San-Blas E."/>
            <person name="Aballay E."/>
        </authorList>
    </citation>
    <scope>NUCLEOTIDE SEQUENCE [LARGE SCALE GENOMIC DNA]</scope>
    <source>
        <strain evidence="1 2">VLS</strain>
    </source>
</reference>
<organism evidence="1 2">
    <name type="scientific">Xenorhabdus lircayensis</name>
    <dbReference type="NCBI Taxonomy" id="2763499"/>
    <lineage>
        <taxon>Bacteria</taxon>
        <taxon>Pseudomonadati</taxon>
        <taxon>Pseudomonadota</taxon>
        <taxon>Gammaproteobacteria</taxon>
        <taxon>Enterobacterales</taxon>
        <taxon>Morganellaceae</taxon>
        <taxon>Xenorhabdus</taxon>
    </lineage>
</organism>
<dbReference type="Proteomes" id="UP000696184">
    <property type="component" value="Unassembled WGS sequence"/>
</dbReference>
<name>A0ABS0U1K8_9GAMM</name>
<comment type="caution">
    <text evidence="1">The sequence shown here is derived from an EMBL/GenBank/DDBJ whole genome shotgun (WGS) entry which is preliminary data.</text>
</comment>
<proteinExistence type="predicted"/>
<evidence type="ECO:0000313" key="1">
    <source>
        <dbReference type="EMBL" id="MBI6547772.1"/>
    </source>
</evidence>
<gene>
    <name evidence="1" type="ORF">H8A87_03290</name>
</gene>
<sequence length="67" mass="7655">MNLIYPSIKIHGEHELAHNNNEEKVKNGELGAYAVTQLDFILTGKLDVTFGWESDEKGDWSFKKIAY</sequence>
<accession>A0ABS0U1K8</accession>
<evidence type="ECO:0000313" key="2">
    <source>
        <dbReference type="Proteomes" id="UP000696184"/>
    </source>
</evidence>
<keyword evidence="2" id="KW-1185">Reference proteome</keyword>